<gene>
    <name evidence="1" type="ORF">Pmani_039129</name>
</gene>
<sequence length="90" mass="9737">MNIPSQCDPGEPQCDPCRSLFLPPPFAFSVTSSHAGQAIDERPGSDLPNMPRVAFPVRSPHADYFTTLTLIRPSHPFSPPPDTVIPPPSS</sequence>
<keyword evidence="2" id="KW-1185">Reference proteome</keyword>
<reference evidence="1" key="1">
    <citation type="submission" date="2023-11" db="EMBL/GenBank/DDBJ databases">
        <title>Genome assemblies of two species of porcelain crab, Petrolisthes cinctipes and Petrolisthes manimaculis (Anomura: Porcellanidae).</title>
        <authorList>
            <person name="Angst P."/>
        </authorList>
    </citation>
    <scope>NUCLEOTIDE SEQUENCE</scope>
    <source>
        <strain evidence="1">PB745_02</strain>
        <tissue evidence="1">Gill</tissue>
    </source>
</reference>
<evidence type="ECO:0000313" key="2">
    <source>
        <dbReference type="Proteomes" id="UP001292094"/>
    </source>
</evidence>
<dbReference type="EMBL" id="JAWZYT010006646">
    <property type="protein sequence ID" value="KAK4287809.1"/>
    <property type="molecule type" value="Genomic_DNA"/>
</dbReference>
<dbReference type="Proteomes" id="UP001292094">
    <property type="component" value="Unassembled WGS sequence"/>
</dbReference>
<accession>A0AAE1TLN6</accession>
<comment type="caution">
    <text evidence="1">The sequence shown here is derived from an EMBL/GenBank/DDBJ whole genome shotgun (WGS) entry which is preliminary data.</text>
</comment>
<dbReference type="AlphaFoldDB" id="A0AAE1TLN6"/>
<organism evidence="1 2">
    <name type="scientific">Petrolisthes manimaculis</name>
    <dbReference type="NCBI Taxonomy" id="1843537"/>
    <lineage>
        <taxon>Eukaryota</taxon>
        <taxon>Metazoa</taxon>
        <taxon>Ecdysozoa</taxon>
        <taxon>Arthropoda</taxon>
        <taxon>Crustacea</taxon>
        <taxon>Multicrustacea</taxon>
        <taxon>Malacostraca</taxon>
        <taxon>Eumalacostraca</taxon>
        <taxon>Eucarida</taxon>
        <taxon>Decapoda</taxon>
        <taxon>Pleocyemata</taxon>
        <taxon>Anomura</taxon>
        <taxon>Galatheoidea</taxon>
        <taxon>Porcellanidae</taxon>
        <taxon>Petrolisthes</taxon>
    </lineage>
</organism>
<name>A0AAE1TLN6_9EUCA</name>
<proteinExistence type="predicted"/>
<evidence type="ECO:0000313" key="1">
    <source>
        <dbReference type="EMBL" id="KAK4287809.1"/>
    </source>
</evidence>
<protein>
    <submittedName>
        <fullName evidence="1">Uncharacterized protein</fullName>
    </submittedName>
</protein>